<evidence type="ECO:0000313" key="2">
    <source>
        <dbReference type="EMBL" id="KSW10240.1"/>
    </source>
</evidence>
<proteinExistence type="predicted"/>
<reference evidence="1 3" key="1">
    <citation type="submission" date="2015-10" db="EMBL/GenBank/DDBJ databases">
        <title>Draft Genome of Actinomyces odontolyticus subsp. actinosynbacter strain XH001.</title>
        <authorList>
            <person name="Mclean J.S."/>
            <person name="He X."/>
        </authorList>
    </citation>
    <scope>NUCLEOTIDE SEQUENCE [LARGE SCALE GENOMIC DNA]</scope>
    <source>
        <strain evidence="1 3">XH001</strain>
    </source>
</reference>
<dbReference type="EMBL" id="LLVT01000004">
    <property type="protein sequence ID" value="KSW10219.1"/>
    <property type="molecule type" value="Genomic_DNA"/>
</dbReference>
<dbReference type="AlphaFoldDB" id="A0A0V8RQA2"/>
<dbReference type="EMBL" id="LLVT01000004">
    <property type="protein sequence ID" value="KSW10240.1"/>
    <property type="molecule type" value="Genomic_DNA"/>
</dbReference>
<dbReference type="RefSeq" id="WP_060567569.1">
    <property type="nucleotide sequence ID" value="NZ_CP040006.1"/>
</dbReference>
<sequence>MIEIKQARNVPGFRFCPVCRTRLAPKGSNVHVTIDAENEATAIEHITHKACAQTVIDFTRARGYTPAELVEVGVWAEEQR</sequence>
<evidence type="ECO:0000313" key="1">
    <source>
        <dbReference type="EMBL" id="KSW10219.1"/>
    </source>
</evidence>
<evidence type="ECO:0000313" key="3">
    <source>
        <dbReference type="Proteomes" id="UP000054686"/>
    </source>
</evidence>
<protein>
    <submittedName>
        <fullName evidence="1">Uncharacterized protein</fullName>
    </submittedName>
</protein>
<organism evidence="1 3">
    <name type="scientific">Schaalia odontolytica</name>
    <dbReference type="NCBI Taxonomy" id="1660"/>
    <lineage>
        <taxon>Bacteria</taxon>
        <taxon>Bacillati</taxon>
        <taxon>Actinomycetota</taxon>
        <taxon>Actinomycetes</taxon>
        <taxon>Actinomycetales</taxon>
        <taxon>Actinomycetaceae</taxon>
        <taxon>Schaalia</taxon>
    </lineage>
</organism>
<accession>A0A0V8RQA2</accession>
<comment type="caution">
    <text evidence="1">The sequence shown here is derived from an EMBL/GenBank/DDBJ whole genome shotgun (WGS) entry which is preliminary data.</text>
</comment>
<name>A0A0V8RQA2_9ACTO</name>
<dbReference type="Proteomes" id="UP000054686">
    <property type="component" value="Unassembled WGS sequence"/>
</dbReference>
<dbReference type="OrthoDB" id="9883837at2"/>
<gene>
    <name evidence="1" type="ORF">APY09_09445</name>
    <name evidence="2" type="ORF">APY09_09555</name>
</gene>